<protein>
    <recommendedName>
        <fullName evidence="2">Putative gluconeogenesis factor</fullName>
    </recommendedName>
</protein>
<dbReference type="KEGG" id="sap:Sulac_2790"/>
<dbReference type="GO" id="GO:0043743">
    <property type="term" value="F:LPPG:FO 2-phospho-L-lactate transferase activity"/>
    <property type="evidence" value="ECO:0007669"/>
    <property type="project" value="InterPro"/>
</dbReference>
<evidence type="ECO:0000256" key="3">
    <source>
        <dbReference type="SAM" id="Phobius"/>
    </source>
</evidence>
<comment type="subcellular location">
    <subcellularLocation>
        <location evidence="2">Cytoplasm</location>
    </subcellularLocation>
</comment>
<feature type="transmembrane region" description="Helical" evidence="3">
    <location>
        <begin position="39"/>
        <end position="61"/>
    </location>
</feature>
<keyword evidence="3" id="KW-0472">Membrane</keyword>
<dbReference type="CDD" id="cd07187">
    <property type="entry name" value="YvcK_like"/>
    <property type="match status" value="1"/>
</dbReference>
<reference evidence="4 5" key="2">
    <citation type="journal article" date="2012" name="Stand. Genomic Sci.">
        <title>Complete genome sequence of the moderately thermophilic mineral-sulfide-oxidizing firmicute Sulfobacillus acidophilus type strain (NAL(T)).</title>
        <authorList>
            <person name="Anderson I."/>
            <person name="Chertkov O."/>
            <person name="Chen A."/>
            <person name="Saunders E."/>
            <person name="Lapidus A."/>
            <person name="Nolan M."/>
            <person name="Lucas S."/>
            <person name="Hammon N."/>
            <person name="Deshpande S."/>
            <person name="Cheng J.F."/>
            <person name="Han C."/>
            <person name="Tapia R."/>
            <person name="Goodwin L.A."/>
            <person name="Pitluck S."/>
            <person name="Liolios K."/>
            <person name="Pagani I."/>
            <person name="Ivanova N."/>
            <person name="Mikhailova N."/>
            <person name="Pati A."/>
            <person name="Palaniappan K."/>
            <person name="Land M."/>
            <person name="Pan C."/>
            <person name="Rohde M."/>
            <person name="Pukall R."/>
            <person name="Goker M."/>
            <person name="Detter J.C."/>
            <person name="Woyke T."/>
            <person name="Bristow J."/>
            <person name="Eisen J.A."/>
            <person name="Markowitz V."/>
            <person name="Hugenholtz P."/>
            <person name="Kyrpides N.C."/>
            <person name="Klenk H.P."/>
            <person name="Mavromatis K."/>
        </authorList>
    </citation>
    <scope>NUCLEOTIDE SEQUENCE [LARGE SCALE GENOMIC DNA]</scope>
    <source>
        <strain evidence="5">ATCC 700253 / DSM 10332 / NAL</strain>
    </source>
</reference>
<accession>G8TYJ0</accession>
<organism evidence="4 5">
    <name type="scientific">Sulfobacillus acidophilus (strain ATCC 700253 / DSM 10332 / NAL)</name>
    <dbReference type="NCBI Taxonomy" id="679936"/>
    <lineage>
        <taxon>Bacteria</taxon>
        <taxon>Bacillati</taxon>
        <taxon>Bacillota</taxon>
        <taxon>Clostridia</taxon>
        <taxon>Eubacteriales</taxon>
        <taxon>Clostridiales Family XVII. Incertae Sedis</taxon>
        <taxon>Sulfobacillus</taxon>
    </lineage>
</organism>
<keyword evidence="3" id="KW-1133">Transmembrane helix</keyword>
<dbReference type="PANTHER" id="PTHR30135">
    <property type="entry name" value="UNCHARACTERIZED PROTEIN YVCK-RELATED"/>
    <property type="match status" value="1"/>
</dbReference>
<dbReference type="HAMAP" id="MF_00973">
    <property type="entry name" value="Gluconeogen_factor"/>
    <property type="match status" value="1"/>
</dbReference>
<dbReference type="EMBL" id="CP003179">
    <property type="protein sequence ID" value="AEW06251.1"/>
    <property type="molecule type" value="Genomic_DNA"/>
</dbReference>
<dbReference type="GO" id="GO:0008360">
    <property type="term" value="P:regulation of cell shape"/>
    <property type="evidence" value="ECO:0007669"/>
    <property type="project" value="UniProtKB-UniRule"/>
</dbReference>
<evidence type="ECO:0000256" key="2">
    <source>
        <dbReference type="HAMAP-Rule" id="MF_00973"/>
    </source>
</evidence>
<feature type="transmembrane region" description="Helical" evidence="3">
    <location>
        <begin position="14"/>
        <end position="33"/>
    </location>
</feature>
<evidence type="ECO:0000256" key="1">
    <source>
        <dbReference type="ARBA" id="ARBA00022490"/>
    </source>
</evidence>
<dbReference type="InterPro" id="IPR010119">
    <property type="entry name" value="Gluconeogen_factor"/>
</dbReference>
<reference evidence="5" key="1">
    <citation type="submission" date="2011-12" db="EMBL/GenBank/DDBJ databases">
        <title>The complete genome of chromosome of Sulfobacillus acidophilus DSM 10332.</title>
        <authorList>
            <person name="Lucas S."/>
            <person name="Han J."/>
            <person name="Lapidus A."/>
            <person name="Bruce D."/>
            <person name="Goodwin L."/>
            <person name="Pitluck S."/>
            <person name="Peters L."/>
            <person name="Kyrpides N."/>
            <person name="Mavromatis K."/>
            <person name="Ivanova N."/>
            <person name="Mikhailova N."/>
            <person name="Chertkov O."/>
            <person name="Saunders E."/>
            <person name="Detter J.C."/>
            <person name="Tapia R."/>
            <person name="Han C."/>
            <person name="Land M."/>
            <person name="Hauser L."/>
            <person name="Markowitz V."/>
            <person name="Cheng J.-F."/>
            <person name="Hugenholtz P."/>
            <person name="Woyke T."/>
            <person name="Wu D."/>
            <person name="Pukall R."/>
            <person name="Gehrich-Schroeter G."/>
            <person name="Schneider S."/>
            <person name="Klenk H.-P."/>
            <person name="Eisen J.A."/>
        </authorList>
    </citation>
    <scope>NUCLEOTIDE SEQUENCE [LARGE SCALE GENOMIC DNA]</scope>
    <source>
        <strain evidence="5">ATCC 700253 / DSM 10332 / NAL</strain>
    </source>
</reference>
<name>G8TYJ0_SULAD</name>
<comment type="function">
    <text evidence="2">Required for morphogenesis under gluconeogenic growth conditions.</text>
</comment>
<sequence length="428" mass="46008">MWRMLLPGLKLKRYAALVAVGFMAIGMGVGRWIDHQPFGPVALLGGLGLVAVIVGAAKLWGSVTEVLGSDRWAGLLYSRRQLARGPKIVALGGGTGLPVVLRGLKQFTANLTAVVTVADDGGSSGRLRGALGMLPPGDIRNCLVALADTEPLMEDLFQLRFDQGELAGHSFGNLFLAAMEKTAGDFVTALRESSRVLAVRGTVLPATLDRVTLMARLEDGTEIAGESAIGHSRQRIQKIWMDPPDATPLAEAVSAIMHADMVVLGPGSLYTSVIPNLLVRPIADAIRATGALRVYVANVMTQPGETAHFSVRDHVRAIEEQVGPGLIDVVLVNNQPVSGDVLARYQREGAEPVLPTRWEGGPQIIAEPLVDVGAVVRHDPDKLARALLRLLIRNRPGWASKHPFDSLWLEARLRERRSKSWLGPIPAK</sequence>
<dbReference type="PANTHER" id="PTHR30135:SF3">
    <property type="entry name" value="GLUCONEOGENESIS FACTOR-RELATED"/>
    <property type="match status" value="1"/>
</dbReference>
<keyword evidence="5" id="KW-1185">Reference proteome</keyword>
<gene>
    <name evidence="4" type="ordered locus">Sulac_2790</name>
</gene>
<dbReference type="GO" id="GO:0005737">
    <property type="term" value="C:cytoplasm"/>
    <property type="evidence" value="ECO:0007669"/>
    <property type="project" value="UniProtKB-SubCell"/>
</dbReference>
<keyword evidence="3" id="KW-0812">Transmembrane</keyword>
<dbReference type="InterPro" id="IPR038136">
    <property type="entry name" value="CofD-like_dom_sf"/>
</dbReference>
<dbReference type="AlphaFoldDB" id="G8TYJ0"/>
<comment type="similarity">
    <text evidence="2">Belongs to the gluconeogenesis factor family.</text>
</comment>
<dbReference type="Proteomes" id="UP000005439">
    <property type="component" value="Chromosome"/>
</dbReference>
<dbReference type="Pfam" id="PF01933">
    <property type="entry name" value="CofD"/>
    <property type="match status" value="1"/>
</dbReference>
<dbReference type="PATRIC" id="fig|679936.5.peg.2884"/>
<dbReference type="NCBIfam" id="TIGR01826">
    <property type="entry name" value="CofD_related"/>
    <property type="match status" value="1"/>
</dbReference>
<proteinExistence type="inferred from homology"/>
<dbReference type="SUPFAM" id="SSF142338">
    <property type="entry name" value="CofD-like"/>
    <property type="match status" value="1"/>
</dbReference>
<evidence type="ECO:0000313" key="5">
    <source>
        <dbReference type="Proteomes" id="UP000005439"/>
    </source>
</evidence>
<evidence type="ECO:0000313" key="4">
    <source>
        <dbReference type="EMBL" id="AEW06251.1"/>
    </source>
</evidence>
<keyword evidence="1 2" id="KW-0963">Cytoplasm</keyword>
<dbReference type="Gene3D" id="3.40.50.10680">
    <property type="entry name" value="CofD-like domains"/>
    <property type="match status" value="1"/>
</dbReference>
<dbReference type="HOGENOM" id="CLU_044041_0_0_9"/>
<dbReference type="InterPro" id="IPR002882">
    <property type="entry name" value="CofD"/>
</dbReference>
<dbReference type="STRING" id="679936.Sulac_2790"/>